<dbReference type="SUPFAM" id="SSF55890">
    <property type="entry name" value="Sporulation response regulatory protein Spo0B"/>
    <property type="match status" value="1"/>
</dbReference>
<dbReference type="Proteomes" id="UP000316330">
    <property type="component" value="Unassembled WGS sequence"/>
</dbReference>
<proteinExistence type="predicted"/>
<evidence type="ECO:0000256" key="3">
    <source>
        <dbReference type="ARBA" id="ARBA00022777"/>
    </source>
</evidence>
<dbReference type="OrthoDB" id="2375606at2"/>
<evidence type="ECO:0000256" key="2">
    <source>
        <dbReference type="ARBA" id="ARBA00022679"/>
    </source>
</evidence>
<protein>
    <recommendedName>
        <fullName evidence="4">SpoOB alpha-helical domain-containing protein</fullName>
    </recommendedName>
</protein>
<reference evidence="5 6" key="1">
    <citation type="submission" date="2019-07" db="EMBL/GenBank/DDBJ databases">
        <authorList>
            <person name="Kim J."/>
        </authorList>
    </citation>
    <scope>NUCLEOTIDE SEQUENCE [LARGE SCALE GENOMIC DNA]</scope>
    <source>
        <strain evidence="5 6">G13</strain>
    </source>
</reference>
<keyword evidence="1" id="KW-0597">Phosphoprotein</keyword>
<evidence type="ECO:0000313" key="6">
    <source>
        <dbReference type="Proteomes" id="UP000316330"/>
    </source>
</evidence>
<gene>
    <name evidence="5" type="ORF">FPZ45_00210</name>
</gene>
<comment type="caution">
    <text evidence="5">The sequence shown here is derived from an EMBL/GenBank/DDBJ whole genome shotgun (WGS) entry which is preliminary data.</text>
</comment>
<dbReference type="Gene3D" id="1.10.287.130">
    <property type="match status" value="1"/>
</dbReference>
<evidence type="ECO:0000256" key="1">
    <source>
        <dbReference type="ARBA" id="ARBA00022553"/>
    </source>
</evidence>
<keyword evidence="2" id="KW-0808">Transferase</keyword>
<feature type="domain" description="SpoOB alpha-helical" evidence="4">
    <location>
        <begin position="25"/>
        <end position="73"/>
    </location>
</feature>
<dbReference type="InterPro" id="IPR016120">
    <property type="entry name" value="Sig_transdc_His_kin_SpoOB"/>
</dbReference>
<organism evidence="5 6">
    <name type="scientific">Cohnella terricola</name>
    <dbReference type="NCBI Taxonomy" id="1289167"/>
    <lineage>
        <taxon>Bacteria</taxon>
        <taxon>Bacillati</taxon>
        <taxon>Bacillota</taxon>
        <taxon>Bacilli</taxon>
        <taxon>Bacillales</taxon>
        <taxon>Paenibacillaceae</taxon>
        <taxon>Cohnella</taxon>
    </lineage>
</organism>
<sequence length="205" mass="23557">MSAWQRRKHRERCGRLSELSQLSTLRTLSHHRHDWMNELQILYGYLRLNKFDKAVDVVDRIRMRMEQDSKISQLGIPELAVFLLSFRTVCDTMRLEADIQDGLQLDKLPIDATRLCGKIIGLINVFRFRATLPLHGENVLKLFLSYGDSHLKIVMDYDGELAAADSVIEELKQILDGIGHLDQGIEPAEHSQQARTMVIHFPLPA</sequence>
<dbReference type="GO" id="GO:0000155">
    <property type="term" value="F:phosphorelay sensor kinase activity"/>
    <property type="evidence" value="ECO:0007669"/>
    <property type="project" value="InterPro"/>
</dbReference>
<keyword evidence="6" id="KW-1185">Reference proteome</keyword>
<dbReference type="InterPro" id="IPR039506">
    <property type="entry name" value="SPOB_a"/>
</dbReference>
<dbReference type="Pfam" id="PF14689">
    <property type="entry name" value="SPOB_a"/>
    <property type="match status" value="1"/>
</dbReference>
<dbReference type="AlphaFoldDB" id="A0A559JXJ8"/>
<keyword evidence="3" id="KW-0418">Kinase</keyword>
<evidence type="ECO:0000259" key="4">
    <source>
        <dbReference type="Pfam" id="PF14689"/>
    </source>
</evidence>
<evidence type="ECO:0000313" key="5">
    <source>
        <dbReference type="EMBL" id="TVY04611.1"/>
    </source>
</evidence>
<name>A0A559JXJ8_9BACL</name>
<accession>A0A559JXJ8</accession>
<dbReference type="EMBL" id="VNJJ01000001">
    <property type="protein sequence ID" value="TVY04611.1"/>
    <property type="molecule type" value="Genomic_DNA"/>
</dbReference>